<name>A0A9P6K8W8_9FUNG</name>
<feature type="compositionally biased region" description="Basic and acidic residues" evidence="4">
    <location>
        <begin position="635"/>
        <end position="645"/>
    </location>
</feature>
<dbReference type="AlphaFoldDB" id="A0A9P6K8W8"/>
<reference evidence="5" key="1">
    <citation type="journal article" date="2020" name="Fungal Divers.">
        <title>Resolving the Mortierellaceae phylogeny through synthesis of multi-gene phylogenetics and phylogenomics.</title>
        <authorList>
            <person name="Vandepol N."/>
            <person name="Liber J."/>
            <person name="Desiro A."/>
            <person name="Na H."/>
            <person name="Kennedy M."/>
            <person name="Barry K."/>
            <person name="Grigoriev I.V."/>
            <person name="Miller A.N."/>
            <person name="O'Donnell K."/>
            <person name="Stajich J.E."/>
            <person name="Bonito G."/>
        </authorList>
    </citation>
    <scope>NUCLEOTIDE SEQUENCE</scope>
    <source>
        <strain evidence="5">NRRL 2591</strain>
    </source>
</reference>
<proteinExistence type="predicted"/>
<dbReference type="FunFam" id="1.25.40.1010:FF:000002">
    <property type="entry name" value="N-terminal acetyltransferase catalytic subunit (NAT1)"/>
    <property type="match status" value="1"/>
</dbReference>
<sequence length="843" mass="96638">MRDLPSKEANLFREILKCYELKQYKRGFKGAEQILKKFPEHGETLAMKGLFYNHLEKKELAFEFVKKGIRHDMKSHICWHVFGLLYRSDKNYEEAAKCYAHALKYDKENIQILRDLSLLQIQMRNLEGYVDTRHILLELRPQNRQYWVAVAIGYQLLGKPELGVKVLTTYEETLKDLPSTPDYEHSEMLLYHNTLLEETGDFQVALDHLDTIEKQVCDRKAIKEKRAKYFLALGRLTEAEAAYRELLSLNPDNMAYFEGLGKSLGLGSDRQTDEDEVKILEMFKQLQKEYPRSNAAKRLPLHYATGEAFVKVTDEYIRSMLRKGVPSLFVNIKTLYSDSAKQAAVEKLVLGYLIALDKSRGFDHSGAVVEPPTALLWTLYFLAQHFDFKRETEQALGYINRAIEHTPTLVELYMAKGRILKHAGDHVAAMAALNEARELDLQDRFINTKCTKYMLRADNMTDAEKTTILFTRADIPNPLNDLVDMQTQWFSLEAGESNVRQGQIGRALKRFHQIDKHFNDYTEDQFDFHTYCLRKMTLRAYVSMVRLEDQLRSHPYYVRAAQDAVQCYVRLFDKPDGSESEEMEGMTEAEKKKFRSKQRKAELKAQQEAEEKKKKAATTAAETAKKAGGNAAAAKGDEDPEGTKYTKCEDPLGEALKFLQPLQQLADTRIETHLMAFEIYVRKNKLLLALKALLKSIKIDANHATLHEQLVRFALAIQKSSSAKTLKPSVKAVIDKHWSELYGTHGQDLSAFNAGFIEETKDQGSVAHVISAAMSVYLIDPSKNLAKAEELLFSVEDEKRFGRTRTLENVILVQKTLKGFKSAKQQEWKAKARVWFPNAAAFK</sequence>
<dbReference type="SUPFAM" id="SSF81901">
    <property type="entry name" value="HCP-like"/>
    <property type="match status" value="1"/>
</dbReference>
<comment type="caution">
    <text evidence="5">The sequence shown here is derived from an EMBL/GenBank/DDBJ whole genome shotgun (WGS) entry which is preliminary data.</text>
</comment>
<dbReference type="InterPro" id="IPR021183">
    <property type="entry name" value="NatA_aux_su"/>
</dbReference>
<evidence type="ECO:0000256" key="4">
    <source>
        <dbReference type="SAM" id="MobiDB-lite"/>
    </source>
</evidence>
<gene>
    <name evidence="5" type="primary">NAA16_2</name>
    <name evidence="5" type="ORF">EC957_008148</name>
</gene>
<protein>
    <submittedName>
        <fullName evidence="5">N-alpha-acetyltransferase 16, NatA auxiliary subunit</fullName>
    </submittedName>
</protein>
<dbReference type="GO" id="GO:0031415">
    <property type="term" value="C:NatA complex"/>
    <property type="evidence" value="ECO:0007669"/>
    <property type="project" value="TreeGrafter"/>
</dbReference>
<dbReference type="InterPro" id="IPR011990">
    <property type="entry name" value="TPR-like_helical_dom_sf"/>
</dbReference>
<organism evidence="5 6">
    <name type="scientific">Mortierella hygrophila</name>
    <dbReference type="NCBI Taxonomy" id="979708"/>
    <lineage>
        <taxon>Eukaryota</taxon>
        <taxon>Fungi</taxon>
        <taxon>Fungi incertae sedis</taxon>
        <taxon>Mucoromycota</taxon>
        <taxon>Mortierellomycotina</taxon>
        <taxon>Mortierellomycetes</taxon>
        <taxon>Mortierellales</taxon>
        <taxon>Mortierellaceae</taxon>
        <taxon>Mortierella</taxon>
    </lineage>
</organism>
<evidence type="ECO:0000256" key="3">
    <source>
        <dbReference type="PROSITE-ProRule" id="PRU00339"/>
    </source>
</evidence>
<feature type="region of interest" description="Disordered" evidence="4">
    <location>
        <begin position="576"/>
        <end position="645"/>
    </location>
</feature>
<dbReference type="FunFam" id="1.25.40.1040:FF:000003">
    <property type="entry name" value="N-terminal acetyltransferase A, auxiliary subunit"/>
    <property type="match status" value="1"/>
</dbReference>
<feature type="repeat" description="TPR" evidence="3">
    <location>
        <begin position="220"/>
        <end position="253"/>
    </location>
</feature>
<dbReference type="PROSITE" id="PS50005">
    <property type="entry name" value="TPR"/>
    <property type="match status" value="2"/>
</dbReference>
<evidence type="ECO:0000313" key="6">
    <source>
        <dbReference type="Proteomes" id="UP000723463"/>
    </source>
</evidence>
<dbReference type="Proteomes" id="UP000723463">
    <property type="component" value="Unassembled WGS sequence"/>
</dbReference>
<dbReference type="InterPro" id="IPR019734">
    <property type="entry name" value="TPR_rpt"/>
</dbReference>
<evidence type="ECO:0000256" key="1">
    <source>
        <dbReference type="ARBA" id="ARBA00022737"/>
    </source>
</evidence>
<feature type="repeat" description="TPR" evidence="3">
    <location>
        <begin position="76"/>
        <end position="109"/>
    </location>
</feature>
<dbReference type="PANTHER" id="PTHR22767:SF2">
    <property type="entry name" value="N(ALPHA)-ACETYLTRANSFERASE 15_16, ISOFORM A"/>
    <property type="match status" value="1"/>
</dbReference>
<dbReference type="EMBL" id="JAAAXW010000004">
    <property type="protein sequence ID" value="KAF9551479.1"/>
    <property type="molecule type" value="Genomic_DNA"/>
</dbReference>
<feature type="compositionally biased region" description="Acidic residues" evidence="4">
    <location>
        <begin position="578"/>
        <end position="587"/>
    </location>
</feature>
<feature type="compositionally biased region" description="Low complexity" evidence="4">
    <location>
        <begin position="617"/>
        <end position="634"/>
    </location>
</feature>
<keyword evidence="1" id="KW-0677">Repeat</keyword>
<accession>A0A9P6K8W8</accession>
<dbReference type="SMART" id="SM00028">
    <property type="entry name" value="TPR"/>
    <property type="match status" value="6"/>
</dbReference>
<feature type="compositionally biased region" description="Basic and acidic residues" evidence="4">
    <location>
        <begin position="599"/>
        <end position="613"/>
    </location>
</feature>
<dbReference type="Gene3D" id="1.25.40.1040">
    <property type="match status" value="1"/>
</dbReference>
<keyword evidence="2 3" id="KW-0802">TPR repeat</keyword>
<evidence type="ECO:0000256" key="2">
    <source>
        <dbReference type="ARBA" id="ARBA00022803"/>
    </source>
</evidence>
<dbReference type="SUPFAM" id="SSF48452">
    <property type="entry name" value="TPR-like"/>
    <property type="match status" value="1"/>
</dbReference>
<evidence type="ECO:0000313" key="5">
    <source>
        <dbReference type="EMBL" id="KAF9551479.1"/>
    </source>
</evidence>
<dbReference type="Gene3D" id="1.25.40.1010">
    <property type="match status" value="1"/>
</dbReference>
<dbReference type="PIRSF" id="PIRSF000422">
    <property type="entry name" value="N-terminal-AcTrfase-A_aux_su"/>
    <property type="match status" value="1"/>
</dbReference>
<dbReference type="Pfam" id="PF12569">
    <property type="entry name" value="NatA_aux_su"/>
    <property type="match status" value="1"/>
</dbReference>
<dbReference type="PANTHER" id="PTHR22767">
    <property type="entry name" value="N-TERMINAL ACETYLTRANSFERASE-RELATED"/>
    <property type="match status" value="1"/>
</dbReference>
<keyword evidence="6" id="KW-1185">Reference proteome</keyword>
<dbReference type="Pfam" id="PF13181">
    <property type="entry name" value="TPR_8"/>
    <property type="match status" value="1"/>
</dbReference>